<dbReference type="EnsemblPlants" id="OMERI04G25470.1">
    <property type="protein sequence ID" value="OMERI04G25470.1"/>
    <property type="gene ID" value="OMERI04G25470"/>
</dbReference>
<keyword evidence="6 8" id="KW-1133">Transmembrane helix</keyword>
<evidence type="ECO:0000313" key="11">
    <source>
        <dbReference type="Proteomes" id="UP000008021"/>
    </source>
</evidence>
<sequence length="357" mass="37618">MSGTVEGPDGVLGDGQGAEPLAGAFPRLRDRSPTSTCHTTAATLRGACQWAKSKGLNLPKPHQREIVGFQAIAEAMGMAAVKAIAAITAIIAGGRLLLRPIYKQIAENRNAEIFSANTLLVIFGTSLLTARAGLSMALGAFLAGLLLAETEFSLQVESDIPPYRGLLLGLLFRTVGMSIDPKLLLSNFPAISVILGLLIIGKTMLVTFIGRVFGISTIAAVRVGLLLAPGGEFAFVAFGETVNQGLLSPQLSSLLLLVVGISMALTPWLAAGGQFLASKFEQHDVRSLLPVESEIIAQLLSERLIPFVALDVRSDRVAVRRALDLPVYFGDAGSREVLHKVGAERACTAAIIELSGL</sequence>
<organism evidence="10">
    <name type="scientific">Oryza meridionalis</name>
    <dbReference type="NCBI Taxonomy" id="40149"/>
    <lineage>
        <taxon>Eukaryota</taxon>
        <taxon>Viridiplantae</taxon>
        <taxon>Streptophyta</taxon>
        <taxon>Embryophyta</taxon>
        <taxon>Tracheophyta</taxon>
        <taxon>Spermatophyta</taxon>
        <taxon>Magnoliopsida</taxon>
        <taxon>Liliopsida</taxon>
        <taxon>Poales</taxon>
        <taxon>Poaceae</taxon>
        <taxon>BOP clade</taxon>
        <taxon>Oryzoideae</taxon>
        <taxon>Oryzeae</taxon>
        <taxon>Oryzinae</taxon>
        <taxon>Oryza</taxon>
    </lineage>
</organism>
<name>A0A0E0DKD3_9ORYZ</name>
<dbReference type="GO" id="GO:0009941">
    <property type="term" value="C:chloroplast envelope"/>
    <property type="evidence" value="ECO:0007669"/>
    <property type="project" value="UniProtKB-SubCell"/>
</dbReference>
<dbReference type="Gramene" id="OMERI04G25470.1">
    <property type="protein sequence ID" value="OMERI04G25470.1"/>
    <property type="gene ID" value="OMERI04G25470"/>
</dbReference>
<feature type="transmembrane region" description="Helical" evidence="8">
    <location>
        <begin position="119"/>
        <end position="148"/>
    </location>
</feature>
<dbReference type="InterPro" id="IPR036291">
    <property type="entry name" value="NAD(P)-bd_dom_sf"/>
</dbReference>
<reference evidence="10" key="1">
    <citation type="submission" date="2015-04" db="UniProtKB">
        <authorList>
            <consortium name="EnsemblPlants"/>
        </authorList>
    </citation>
    <scope>IDENTIFICATION</scope>
</reference>
<dbReference type="InterPro" id="IPR038770">
    <property type="entry name" value="Na+/solute_symporter_sf"/>
</dbReference>
<dbReference type="PANTHER" id="PTHR46157:SF2">
    <property type="entry name" value="K(+) EFFLUX ANTIPORTER 1, CHLOROPLASTIC-RELATED"/>
    <property type="match status" value="1"/>
</dbReference>
<feature type="transmembrane region" description="Helical" evidence="8">
    <location>
        <begin position="212"/>
        <end position="231"/>
    </location>
</feature>
<comment type="function">
    <text evidence="1">May function as sodium-coupled metabolite transporter across the chloroplast envelope.</text>
</comment>
<evidence type="ECO:0000256" key="5">
    <source>
        <dbReference type="ARBA" id="ARBA00022946"/>
    </source>
</evidence>
<dbReference type="HOGENOM" id="CLU_777032_0_0_1"/>
<feature type="transmembrane region" description="Helical" evidence="8">
    <location>
        <begin position="183"/>
        <end position="200"/>
    </location>
</feature>
<accession>A0A0E0DKD3</accession>
<comment type="subcellular location">
    <subcellularLocation>
        <location evidence="3">Membrane</location>
        <topology evidence="3">Multi-pass membrane protein</topology>
    </subcellularLocation>
    <subcellularLocation>
        <location evidence="2">Plastid</location>
        <location evidence="2">Chloroplast envelope</location>
    </subcellularLocation>
</comment>
<evidence type="ECO:0000256" key="2">
    <source>
        <dbReference type="ARBA" id="ARBA00004119"/>
    </source>
</evidence>
<dbReference type="AlphaFoldDB" id="A0A0E0DKD3"/>
<keyword evidence="7 8" id="KW-0472">Membrane</keyword>
<feature type="transmembrane region" description="Helical" evidence="8">
    <location>
        <begin position="79"/>
        <end position="98"/>
    </location>
</feature>
<dbReference type="SUPFAM" id="SSF51735">
    <property type="entry name" value="NAD(P)-binding Rossmann-fold domains"/>
    <property type="match status" value="1"/>
</dbReference>
<dbReference type="STRING" id="40149.A0A0E0DKD3"/>
<feature type="domain" description="Cation/H+ exchanger transmembrane" evidence="9">
    <location>
        <begin position="71"/>
        <end position="270"/>
    </location>
</feature>
<dbReference type="Proteomes" id="UP000008021">
    <property type="component" value="Chromosome 4"/>
</dbReference>
<evidence type="ECO:0000259" key="9">
    <source>
        <dbReference type="Pfam" id="PF00999"/>
    </source>
</evidence>
<evidence type="ECO:0000256" key="4">
    <source>
        <dbReference type="ARBA" id="ARBA00022692"/>
    </source>
</evidence>
<evidence type="ECO:0000256" key="7">
    <source>
        <dbReference type="ARBA" id="ARBA00023136"/>
    </source>
</evidence>
<dbReference type="GO" id="GO:0016020">
    <property type="term" value="C:membrane"/>
    <property type="evidence" value="ECO:0007669"/>
    <property type="project" value="UniProtKB-SubCell"/>
</dbReference>
<keyword evidence="11" id="KW-1185">Reference proteome</keyword>
<reference evidence="10" key="2">
    <citation type="submission" date="2018-05" db="EMBL/GenBank/DDBJ databases">
        <title>OmerRS3 (Oryza meridionalis Reference Sequence Version 3).</title>
        <authorList>
            <person name="Zhang J."/>
            <person name="Kudrna D."/>
            <person name="Lee S."/>
            <person name="Talag J."/>
            <person name="Welchert J."/>
            <person name="Wing R.A."/>
        </authorList>
    </citation>
    <scope>NUCLEOTIDE SEQUENCE [LARGE SCALE GENOMIC DNA]</scope>
    <source>
        <strain evidence="10">cv. OR44</strain>
    </source>
</reference>
<feature type="transmembrane region" description="Helical" evidence="8">
    <location>
        <begin position="251"/>
        <end position="271"/>
    </location>
</feature>
<dbReference type="Pfam" id="PF00999">
    <property type="entry name" value="Na_H_Exchanger"/>
    <property type="match status" value="1"/>
</dbReference>
<evidence type="ECO:0000256" key="8">
    <source>
        <dbReference type="SAM" id="Phobius"/>
    </source>
</evidence>
<evidence type="ECO:0000313" key="10">
    <source>
        <dbReference type="EnsemblPlants" id="OMERI04G25470.1"/>
    </source>
</evidence>
<proteinExistence type="predicted"/>
<dbReference type="InterPro" id="IPR006153">
    <property type="entry name" value="Cation/H_exchanger_TM"/>
</dbReference>
<keyword evidence="5" id="KW-0809">Transit peptide</keyword>
<dbReference type="Gene3D" id="3.40.50.720">
    <property type="entry name" value="NAD(P)-binding Rossmann-like Domain"/>
    <property type="match status" value="1"/>
</dbReference>
<evidence type="ECO:0000256" key="1">
    <source>
        <dbReference type="ARBA" id="ARBA00003198"/>
    </source>
</evidence>
<dbReference type="Gene3D" id="1.20.1530.20">
    <property type="match status" value="1"/>
</dbReference>
<evidence type="ECO:0000256" key="6">
    <source>
        <dbReference type="ARBA" id="ARBA00022989"/>
    </source>
</evidence>
<dbReference type="PANTHER" id="PTHR46157">
    <property type="entry name" value="K(+) EFFLUX ANTIPORTER 3, CHLOROPLASTIC"/>
    <property type="match status" value="1"/>
</dbReference>
<dbReference type="GO" id="GO:0015386">
    <property type="term" value="F:potassium:proton antiporter activity"/>
    <property type="evidence" value="ECO:0007669"/>
    <property type="project" value="TreeGrafter"/>
</dbReference>
<protein>
    <recommendedName>
        <fullName evidence="9">Cation/H+ exchanger transmembrane domain-containing protein</fullName>
    </recommendedName>
</protein>
<keyword evidence="4 8" id="KW-0812">Transmembrane</keyword>
<evidence type="ECO:0000256" key="3">
    <source>
        <dbReference type="ARBA" id="ARBA00004141"/>
    </source>
</evidence>